<evidence type="ECO:0000313" key="5">
    <source>
        <dbReference type="EMBL" id="KAK4762857.1"/>
    </source>
</evidence>
<keyword evidence="1" id="KW-0862">Zinc</keyword>
<dbReference type="EMBL" id="JAXQNO010000024">
    <property type="protein sequence ID" value="KAK4762857.1"/>
    <property type="molecule type" value="Genomic_DNA"/>
</dbReference>
<name>A0AAN7QBA8_TRANT</name>
<dbReference type="PRINTS" id="PR00348">
    <property type="entry name" value="UBIQUITIN"/>
</dbReference>
<dbReference type="PROSITE" id="PS50053">
    <property type="entry name" value="UBIQUITIN_2"/>
    <property type="match status" value="1"/>
</dbReference>
<feature type="compositionally biased region" description="Polar residues" evidence="2">
    <location>
        <begin position="826"/>
        <end position="848"/>
    </location>
</feature>
<feature type="region of interest" description="Disordered" evidence="2">
    <location>
        <begin position="811"/>
        <end position="848"/>
    </location>
</feature>
<dbReference type="GO" id="GO:0051787">
    <property type="term" value="F:misfolded protein binding"/>
    <property type="evidence" value="ECO:0007669"/>
    <property type="project" value="TreeGrafter"/>
</dbReference>
<gene>
    <name evidence="5" type="ORF">SAY86_008625</name>
</gene>
<keyword evidence="1" id="KW-0479">Metal-binding</keyword>
<dbReference type="SMART" id="SM00213">
    <property type="entry name" value="UBQ"/>
    <property type="match status" value="1"/>
</dbReference>
<dbReference type="CDD" id="cd17039">
    <property type="entry name" value="Ubl_ubiquitin_like"/>
    <property type="match status" value="1"/>
</dbReference>
<dbReference type="Pfam" id="PF00240">
    <property type="entry name" value="ubiquitin"/>
    <property type="match status" value="1"/>
</dbReference>
<protein>
    <submittedName>
        <fullName evidence="5">Uncharacterized protein</fullName>
    </submittedName>
</protein>
<feature type="region of interest" description="Disordered" evidence="2">
    <location>
        <begin position="613"/>
        <end position="653"/>
    </location>
</feature>
<accession>A0AAN7QBA8</accession>
<dbReference type="Gene3D" id="3.10.20.90">
    <property type="entry name" value="Phosphatidylinositol 3-kinase Catalytic Subunit, Chain A, domain 1"/>
    <property type="match status" value="1"/>
</dbReference>
<dbReference type="GO" id="GO:0031593">
    <property type="term" value="F:polyubiquitin modification-dependent protein binding"/>
    <property type="evidence" value="ECO:0007669"/>
    <property type="project" value="TreeGrafter"/>
</dbReference>
<dbReference type="GO" id="GO:0008270">
    <property type="term" value="F:zinc ion binding"/>
    <property type="evidence" value="ECO:0007669"/>
    <property type="project" value="UniProtKB-KW"/>
</dbReference>
<dbReference type="SUPFAM" id="SSF54236">
    <property type="entry name" value="Ubiquitin-like"/>
    <property type="match status" value="1"/>
</dbReference>
<dbReference type="GO" id="GO:0036503">
    <property type="term" value="P:ERAD pathway"/>
    <property type="evidence" value="ECO:0007669"/>
    <property type="project" value="TreeGrafter"/>
</dbReference>
<sequence>MLFVVKEMERSGVSEIPKFDEAEGSETTIEIKVKTLDSQTYTLRVDKQMPIPALKQQIATVTGVLSEQQRLICRGKVLKDDQLLSAYHVEDGHTLHLVVRQPVPLSGGVSPQTASDLSSGVNHSSGTHISPAIFIEAIRSPDQGDVVPPEIERIVSAVLGSFGITNLGSSTEGRSERYSAGDSFLNSTLQQSDYTGLRGPSNAFGLPTAISVGQPPVIPDSLMTMSHYISGMRGEFDNFGRGIGHISQSAGSASVEGGDPTNVSQTAVRDGLPTAASLAELVLSTRQLLTEQVGESLQLFVRQLENQANYSNPSMLSSTQNNAMRIGTLLHYLGAYILELGRTAMTLRLGQSPAESVVNAGPAIYISPLGPNPLMAQPLPLQMGTSIGNIPGGTVQSSPSFSARISNGFLPRRIDIQIRRAAAPNANGEGNGDRQQPMTAPRNIAVDSTASGNPVVQPSSGAAEDQTQAFVRESGIRVVPVHTIVAALPATIGQMPSDSLTDSPSVRVQASISQTANNTPPADEPHDNQENGGQVPESVYQILRSLFPGGEIHVEEESTIDNGTISDHDELGTPGNPSPDPQETEAVPTVDGIFLSNLLHQIMPIISQHLASADSSSANDPNDQAGGSSGARTRHQPNDTDMDPPNSKRQKHYKDSPMVLCKVGNWCHPFVVFCLSAIDLNSADPIEYFHVMVIMGSSNSRIASPLSLPLHLRKSRKLSSLFCGCSSSHVPLEMEDYPDEFLASPLELCGDPLFSEFLKSKEEVCFISSTDAGGLVSSADEAANFSFTSDGEGQANMEQDAKDYEVSNHGDHLFESGELGPPLVGVSSTNGLDRNSNTTASSTWNDETQPSEMISIHISPNGIAVSSSGDLGLSRVSEVYAENDGAISEVGNVENQGARSRALFCSSGSTTSGAFPVPSTELIPLSSEFPVFDGEQDIEPERVVELDVVSVSSGPLSSVAANTASWEGRRNGRRSFWGVFIGHFSRASNGSYPSAIILSAPEDHRASQERWLFGGGRLERPSDWQRRRRFEFWDRLHSSLQEHGGRSTSCPLGIHTDGHECLCSQYLTEDSNARSSISRIVMLAEALFEVLDEIHRQPMPFSLSIGPVVAPESVVDSLPLKSYENSNPGESKDGAEQCNICFVEYEDGDKIRVLPCHHEYHVECIDKWLKEIHGICPLCRGDVCRGLAESSASSSEITHSW</sequence>
<feature type="domain" description="RING-type" evidence="4">
    <location>
        <begin position="1138"/>
        <end position="1180"/>
    </location>
</feature>
<evidence type="ECO:0000259" key="3">
    <source>
        <dbReference type="PROSITE" id="PS50053"/>
    </source>
</evidence>
<dbReference type="InterPro" id="IPR001841">
    <property type="entry name" value="Znf_RING"/>
</dbReference>
<evidence type="ECO:0000256" key="2">
    <source>
        <dbReference type="SAM" id="MobiDB-lite"/>
    </source>
</evidence>
<dbReference type="FunFam" id="3.10.20.90:FF:000154">
    <property type="entry name" value="Large proline-rich protein BAG6"/>
    <property type="match status" value="1"/>
</dbReference>
<keyword evidence="1" id="KW-0863">Zinc-finger</keyword>
<comment type="caution">
    <text evidence="5">The sequence shown here is derived from an EMBL/GenBank/DDBJ whole genome shotgun (WGS) entry which is preliminary data.</text>
</comment>
<reference evidence="5 6" key="1">
    <citation type="journal article" date="2023" name="Hortic Res">
        <title>Pangenome of water caltrop reveals structural variations and asymmetric subgenome divergence after allopolyploidization.</title>
        <authorList>
            <person name="Zhang X."/>
            <person name="Chen Y."/>
            <person name="Wang L."/>
            <person name="Yuan Y."/>
            <person name="Fang M."/>
            <person name="Shi L."/>
            <person name="Lu R."/>
            <person name="Comes H.P."/>
            <person name="Ma Y."/>
            <person name="Chen Y."/>
            <person name="Huang G."/>
            <person name="Zhou Y."/>
            <person name="Zheng Z."/>
            <person name="Qiu Y."/>
        </authorList>
    </citation>
    <scope>NUCLEOTIDE SEQUENCE [LARGE SCALE GENOMIC DNA]</scope>
    <source>
        <strain evidence="5">F231</strain>
    </source>
</reference>
<dbReference type="InterPro" id="IPR029071">
    <property type="entry name" value="Ubiquitin-like_domsf"/>
</dbReference>
<dbReference type="InterPro" id="IPR019956">
    <property type="entry name" value="Ubiquitin_dom"/>
</dbReference>
<feature type="region of interest" description="Disordered" evidence="2">
    <location>
        <begin position="555"/>
        <end position="586"/>
    </location>
</feature>
<feature type="compositionally biased region" description="Low complexity" evidence="2">
    <location>
        <begin position="613"/>
        <end position="625"/>
    </location>
</feature>
<organism evidence="5 6">
    <name type="scientific">Trapa natans</name>
    <name type="common">Water chestnut</name>
    <dbReference type="NCBI Taxonomy" id="22666"/>
    <lineage>
        <taxon>Eukaryota</taxon>
        <taxon>Viridiplantae</taxon>
        <taxon>Streptophyta</taxon>
        <taxon>Embryophyta</taxon>
        <taxon>Tracheophyta</taxon>
        <taxon>Spermatophyta</taxon>
        <taxon>Magnoliopsida</taxon>
        <taxon>eudicotyledons</taxon>
        <taxon>Gunneridae</taxon>
        <taxon>Pentapetalae</taxon>
        <taxon>rosids</taxon>
        <taxon>malvids</taxon>
        <taxon>Myrtales</taxon>
        <taxon>Lythraceae</taxon>
        <taxon>Trapa</taxon>
    </lineage>
</organism>
<dbReference type="FunFam" id="3.30.40.10:FF:000388">
    <property type="entry name" value="Putative RING zinc finger domain superfamily protein"/>
    <property type="match status" value="1"/>
</dbReference>
<evidence type="ECO:0000259" key="4">
    <source>
        <dbReference type="PROSITE" id="PS50089"/>
    </source>
</evidence>
<feature type="domain" description="Ubiquitin-like" evidence="3">
    <location>
        <begin position="29"/>
        <end position="104"/>
    </location>
</feature>
<dbReference type="InterPro" id="IPR000626">
    <property type="entry name" value="Ubiquitin-like_dom"/>
</dbReference>
<evidence type="ECO:0000313" key="6">
    <source>
        <dbReference type="Proteomes" id="UP001346149"/>
    </source>
</evidence>
<dbReference type="GO" id="GO:0071818">
    <property type="term" value="C:BAT3 complex"/>
    <property type="evidence" value="ECO:0007669"/>
    <property type="project" value="TreeGrafter"/>
</dbReference>
<dbReference type="SMART" id="SM00184">
    <property type="entry name" value="RING"/>
    <property type="match status" value="1"/>
</dbReference>
<proteinExistence type="predicted"/>
<dbReference type="Pfam" id="PF13639">
    <property type="entry name" value="zf-RING_2"/>
    <property type="match status" value="1"/>
</dbReference>
<evidence type="ECO:0000256" key="1">
    <source>
        <dbReference type="PROSITE-ProRule" id="PRU00175"/>
    </source>
</evidence>
<dbReference type="PANTHER" id="PTHR15204">
    <property type="entry name" value="LARGE PROLINE-RICH PROTEIN BAG6"/>
    <property type="match status" value="1"/>
</dbReference>
<dbReference type="AlphaFoldDB" id="A0AAN7QBA8"/>
<dbReference type="PANTHER" id="PTHR15204:SF0">
    <property type="entry name" value="LARGE PROLINE-RICH PROTEIN BAG6"/>
    <property type="match status" value="1"/>
</dbReference>
<dbReference type="InterPro" id="IPR013083">
    <property type="entry name" value="Znf_RING/FYVE/PHD"/>
</dbReference>
<keyword evidence="6" id="KW-1185">Reference proteome</keyword>
<dbReference type="SUPFAM" id="SSF57850">
    <property type="entry name" value="RING/U-box"/>
    <property type="match status" value="1"/>
</dbReference>
<dbReference type="Proteomes" id="UP001346149">
    <property type="component" value="Unassembled WGS sequence"/>
</dbReference>
<dbReference type="PROSITE" id="PS50089">
    <property type="entry name" value="ZF_RING_2"/>
    <property type="match status" value="1"/>
</dbReference>
<feature type="region of interest" description="Disordered" evidence="2">
    <location>
        <begin position="514"/>
        <end position="534"/>
    </location>
</feature>
<dbReference type="Gene3D" id="3.30.40.10">
    <property type="entry name" value="Zinc/RING finger domain, C3HC4 (zinc finger)"/>
    <property type="match status" value="1"/>
</dbReference>